<evidence type="ECO:0000313" key="2">
    <source>
        <dbReference type="Proteomes" id="UP000828048"/>
    </source>
</evidence>
<evidence type="ECO:0000313" key="1">
    <source>
        <dbReference type="EMBL" id="KAH7866294.1"/>
    </source>
</evidence>
<name>A0ACB7ZLB1_9ERIC</name>
<keyword evidence="2" id="KW-1185">Reference proteome</keyword>
<dbReference type="EMBL" id="CM037159">
    <property type="protein sequence ID" value="KAH7866294.1"/>
    <property type="molecule type" value="Genomic_DNA"/>
</dbReference>
<reference evidence="1 2" key="1">
    <citation type="journal article" date="2021" name="Hortic Res">
        <title>High-quality reference genome and annotation aids understanding of berry development for evergreen blueberry (Vaccinium darrowii).</title>
        <authorList>
            <person name="Yu J."/>
            <person name="Hulse-Kemp A.M."/>
            <person name="Babiker E."/>
            <person name="Staton M."/>
        </authorList>
    </citation>
    <scope>NUCLEOTIDE SEQUENCE [LARGE SCALE GENOMIC DNA]</scope>
    <source>
        <strain evidence="2">cv. NJ 8807/NJ 8810</strain>
        <tissue evidence="1">Young leaf</tissue>
    </source>
</reference>
<proteinExistence type="predicted"/>
<protein>
    <submittedName>
        <fullName evidence="1">Uncharacterized protein</fullName>
    </submittedName>
</protein>
<comment type="caution">
    <text evidence="1">The sequence shown here is derived from an EMBL/GenBank/DDBJ whole genome shotgun (WGS) entry which is preliminary data.</text>
</comment>
<gene>
    <name evidence="1" type="ORF">Vadar_018396</name>
</gene>
<dbReference type="Proteomes" id="UP000828048">
    <property type="component" value="Chromosome 9"/>
</dbReference>
<accession>A0ACB7ZLB1</accession>
<sequence length="150" mass="16518">MATLLSIFCVVFLLFNLHVSARLVFKDGYTASTVFDDNDLNVNPRSILPLFGSSDFMVPDTSYSAFFTISFFPSQDCEIKRLTGGGFGSWDAELATAMFNKPKSFAVDLKGNIALVRYIYIAFQINCEAFGLVEHGTGELNIPKPETSSS</sequence>
<organism evidence="1 2">
    <name type="scientific">Vaccinium darrowii</name>
    <dbReference type="NCBI Taxonomy" id="229202"/>
    <lineage>
        <taxon>Eukaryota</taxon>
        <taxon>Viridiplantae</taxon>
        <taxon>Streptophyta</taxon>
        <taxon>Embryophyta</taxon>
        <taxon>Tracheophyta</taxon>
        <taxon>Spermatophyta</taxon>
        <taxon>Magnoliopsida</taxon>
        <taxon>eudicotyledons</taxon>
        <taxon>Gunneridae</taxon>
        <taxon>Pentapetalae</taxon>
        <taxon>asterids</taxon>
        <taxon>Ericales</taxon>
        <taxon>Ericaceae</taxon>
        <taxon>Vaccinioideae</taxon>
        <taxon>Vaccinieae</taxon>
        <taxon>Vaccinium</taxon>
    </lineage>
</organism>